<feature type="signal peptide" evidence="1">
    <location>
        <begin position="1"/>
        <end position="26"/>
    </location>
</feature>
<dbReference type="Proteomes" id="UP000244450">
    <property type="component" value="Unassembled WGS sequence"/>
</dbReference>
<sequence length="761" mass="82694">MLRFKKQLPILMALCALLFVAGSCRRHDQFNDPVSPAAPSPQKVSLKHMPNPFSLRNVQLAMQTLNRKTNGRVAADCPNCYPTYVYYRINPANVDSNAVKLFRNDTSMYLNSFPFGDGGVYNDTTLTEDNIAQLEDGNLYGIAPFGDTTITRLKNMSALNFTALDTLVLLPDSSQQLAEQSMRQVGMNLSLRICLLKKPHGYVRTADDYYGSSEPVRGIKVWALAFGIPVSTHTDGNGYYEIGFRFSIGSIMGTEANSSRVNIRPLDFSGPTGSIDNARILANLLIGSVHTYGGVSACRMGDGLNITFSGHTQQRYWAHILNAYYFHDQYCAQENILPAPSGMTVYAIWNKSAEVGSASTMMMGHASLPIANVDITNWITGFVNPLGSTDAVPPLLSNAIRGWLPDQSFQVGVNPPPHFSTDFTQIAFHELGHASQYRQVGGLWYSAVVNREINNGASNPYGNGTETNAIYVGMSESWAEFIGNKFATRRYPNGTDAAGTAFSDKLETRETFKKTFIPSGLYYDLMDATNTNPVGEPYDNATGLTINRMYYAFGPSVTSWCSYVSALTASGSIPYLWPLLTHYNIACGNRYLSTAINTTLQKQGCSAPSVGSMVAINFPEGYASSTISQADANAQAAAAAQAYANAQGTCIGGVYVKLTYLHQRTLADGTQEADITLNFFSDPAGTIPYSVSGLTVNVVDNVLNCPGGNCTPSTNNYHPVATGAVVEMLHQAEIFYSSTTTDDYRSHDFEILPGAGYTAIN</sequence>
<dbReference type="InterPro" id="IPR046020">
    <property type="entry name" value="DUF5977"/>
</dbReference>
<evidence type="ECO:0000313" key="3">
    <source>
        <dbReference type="EMBL" id="PUZ28808.1"/>
    </source>
</evidence>
<accession>A0A2T7BMA1</accession>
<gene>
    <name evidence="3" type="ORF">DCC81_04805</name>
</gene>
<evidence type="ECO:0000259" key="2">
    <source>
        <dbReference type="Pfam" id="PF19404"/>
    </source>
</evidence>
<feature type="domain" description="DUF5977" evidence="2">
    <location>
        <begin position="591"/>
        <end position="651"/>
    </location>
</feature>
<protein>
    <recommendedName>
        <fullName evidence="2">DUF5977 domain-containing protein</fullName>
    </recommendedName>
</protein>
<organism evidence="3 4">
    <name type="scientific">Chitinophaga parva</name>
    <dbReference type="NCBI Taxonomy" id="2169414"/>
    <lineage>
        <taxon>Bacteria</taxon>
        <taxon>Pseudomonadati</taxon>
        <taxon>Bacteroidota</taxon>
        <taxon>Chitinophagia</taxon>
        <taxon>Chitinophagales</taxon>
        <taxon>Chitinophagaceae</taxon>
        <taxon>Chitinophaga</taxon>
    </lineage>
</organism>
<evidence type="ECO:0000313" key="4">
    <source>
        <dbReference type="Proteomes" id="UP000244450"/>
    </source>
</evidence>
<dbReference type="OrthoDB" id="1489647at2"/>
<evidence type="ECO:0000256" key="1">
    <source>
        <dbReference type="SAM" id="SignalP"/>
    </source>
</evidence>
<dbReference type="EMBL" id="QCYK01000001">
    <property type="protein sequence ID" value="PUZ28808.1"/>
    <property type="molecule type" value="Genomic_DNA"/>
</dbReference>
<proteinExistence type="predicted"/>
<comment type="caution">
    <text evidence="3">The sequence shown here is derived from an EMBL/GenBank/DDBJ whole genome shotgun (WGS) entry which is preliminary data.</text>
</comment>
<keyword evidence="4" id="KW-1185">Reference proteome</keyword>
<dbReference type="Pfam" id="PF19404">
    <property type="entry name" value="DUF5977"/>
    <property type="match status" value="1"/>
</dbReference>
<dbReference type="AlphaFoldDB" id="A0A2T7BMA1"/>
<name>A0A2T7BMA1_9BACT</name>
<reference evidence="3 4" key="1">
    <citation type="submission" date="2018-04" db="EMBL/GenBank/DDBJ databases">
        <title>Chitinophaga fuyangensis sp. nov., isolated from soil in a chemical factory.</title>
        <authorList>
            <person name="Chen K."/>
        </authorList>
    </citation>
    <scope>NUCLEOTIDE SEQUENCE [LARGE SCALE GENOMIC DNA]</scope>
    <source>
        <strain evidence="3 4">LY-1</strain>
    </source>
</reference>
<dbReference type="RefSeq" id="WP_108685447.1">
    <property type="nucleotide sequence ID" value="NZ_QCYK01000001.1"/>
</dbReference>
<keyword evidence="1" id="KW-0732">Signal</keyword>
<dbReference type="PROSITE" id="PS51257">
    <property type="entry name" value="PROKAR_LIPOPROTEIN"/>
    <property type="match status" value="1"/>
</dbReference>
<feature type="chain" id="PRO_5015705859" description="DUF5977 domain-containing protein" evidence="1">
    <location>
        <begin position="27"/>
        <end position="761"/>
    </location>
</feature>